<dbReference type="PANTHER" id="PTHR43133">
    <property type="entry name" value="RNA POLYMERASE ECF-TYPE SIGMA FACTO"/>
    <property type="match status" value="1"/>
</dbReference>
<keyword evidence="5" id="KW-0804">Transcription</keyword>
<dbReference type="InterPro" id="IPR013324">
    <property type="entry name" value="RNA_pol_sigma_r3/r4-like"/>
</dbReference>
<feature type="domain" description="RNA polymerase sigma-70 region 4" evidence="7">
    <location>
        <begin position="122"/>
        <end position="170"/>
    </location>
</feature>
<reference evidence="8 9" key="1">
    <citation type="submission" date="2020-08" db="EMBL/GenBank/DDBJ databases">
        <title>A Genomic Blueprint of the Chicken Gut Microbiome.</title>
        <authorList>
            <person name="Gilroy R."/>
            <person name="Ravi A."/>
            <person name="Getino M."/>
            <person name="Pursley I."/>
            <person name="Horton D.L."/>
            <person name="Alikhan N.-F."/>
            <person name="Baker D."/>
            <person name="Gharbi K."/>
            <person name="Hall N."/>
            <person name="Watson M."/>
            <person name="Adriaenssens E.M."/>
            <person name="Foster-Nyarko E."/>
            <person name="Jarju S."/>
            <person name="Secka A."/>
            <person name="Antonio M."/>
            <person name="Oren A."/>
            <person name="Chaudhuri R."/>
            <person name="La Ragione R.M."/>
            <person name="Hildebrand F."/>
            <person name="Pallen M.J."/>
        </authorList>
    </citation>
    <scope>NUCLEOTIDE SEQUENCE [LARGE SCALE GENOMIC DNA]</scope>
    <source>
        <strain evidence="8 9">Sa2BVA9</strain>
    </source>
</reference>
<comment type="similarity">
    <text evidence="1">Belongs to the sigma-70 factor family. ECF subfamily.</text>
</comment>
<evidence type="ECO:0000313" key="9">
    <source>
        <dbReference type="Proteomes" id="UP000608071"/>
    </source>
</evidence>
<evidence type="ECO:0000259" key="6">
    <source>
        <dbReference type="Pfam" id="PF04542"/>
    </source>
</evidence>
<dbReference type="CDD" id="cd06171">
    <property type="entry name" value="Sigma70_r4"/>
    <property type="match status" value="1"/>
</dbReference>
<dbReference type="EMBL" id="JACSQL010000001">
    <property type="protein sequence ID" value="MBD7966442.1"/>
    <property type="molecule type" value="Genomic_DNA"/>
</dbReference>
<evidence type="ECO:0000256" key="5">
    <source>
        <dbReference type="ARBA" id="ARBA00023163"/>
    </source>
</evidence>
<dbReference type="Proteomes" id="UP000608071">
    <property type="component" value="Unassembled WGS sequence"/>
</dbReference>
<keyword evidence="2" id="KW-0805">Transcription regulation</keyword>
<accession>A0ABR8SSG4</accession>
<dbReference type="PANTHER" id="PTHR43133:SF60">
    <property type="entry name" value="RNA POLYMERASE SIGMA FACTOR SIGV"/>
    <property type="match status" value="1"/>
</dbReference>
<dbReference type="InterPro" id="IPR039425">
    <property type="entry name" value="RNA_pol_sigma-70-like"/>
</dbReference>
<protein>
    <submittedName>
        <fullName evidence="8">Sigma-70 family RNA polymerase sigma factor</fullName>
    </submittedName>
</protein>
<dbReference type="Gene3D" id="1.10.10.10">
    <property type="entry name" value="Winged helix-like DNA-binding domain superfamily/Winged helix DNA-binding domain"/>
    <property type="match status" value="1"/>
</dbReference>
<evidence type="ECO:0000256" key="3">
    <source>
        <dbReference type="ARBA" id="ARBA00023082"/>
    </source>
</evidence>
<comment type="caution">
    <text evidence="8">The sequence shown here is derived from an EMBL/GenBank/DDBJ whole genome shotgun (WGS) entry which is preliminary data.</text>
</comment>
<evidence type="ECO:0000259" key="7">
    <source>
        <dbReference type="Pfam" id="PF04545"/>
    </source>
</evidence>
<dbReference type="NCBIfam" id="TIGR02937">
    <property type="entry name" value="sigma70-ECF"/>
    <property type="match status" value="1"/>
</dbReference>
<proteinExistence type="inferred from homology"/>
<gene>
    <name evidence="8" type="ORF">H9647_00010</name>
</gene>
<dbReference type="Pfam" id="PF04545">
    <property type="entry name" value="Sigma70_r4"/>
    <property type="match status" value="1"/>
</dbReference>
<feature type="domain" description="RNA polymerase sigma-70 region 2" evidence="6">
    <location>
        <begin position="22"/>
        <end position="88"/>
    </location>
</feature>
<dbReference type="RefSeq" id="WP_191797019.1">
    <property type="nucleotide sequence ID" value="NZ_JACSQL010000001.1"/>
</dbReference>
<sequence>MNEYHKEIKEAQQGDKNSFLALFQRYQNDIYRLAYINVKNEEEALDIVQETAYRSFKSIKTLKEPKYFKTWLMKIAISCSIDLLRKKNKLVPMEPQIINDSITSDLTLDTNILLSLTLEDLIDELDVSEKNVVLLRFYQDYTFKEISNILEIPIGSAKTILYRALNKMKKSLTEVHSV</sequence>
<dbReference type="Pfam" id="PF04542">
    <property type="entry name" value="Sigma70_r2"/>
    <property type="match status" value="1"/>
</dbReference>
<organism evidence="8 9">
    <name type="scientific">Paenibacillus gallinarum</name>
    <dbReference type="NCBI Taxonomy" id="2762232"/>
    <lineage>
        <taxon>Bacteria</taxon>
        <taxon>Bacillati</taxon>
        <taxon>Bacillota</taxon>
        <taxon>Bacilli</taxon>
        <taxon>Bacillales</taxon>
        <taxon>Paenibacillaceae</taxon>
        <taxon>Paenibacillus</taxon>
    </lineage>
</organism>
<dbReference type="InterPro" id="IPR013325">
    <property type="entry name" value="RNA_pol_sigma_r2"/>
</dbReference>
<dbReference type="InterPro" id="IPR007627">
    <property type="entry name" value="RNA_pol_sigma70_r2"/>
</dbReference>
<dbReference type="Gene3D" id="1.10.1740.10">
    <property type="match status" value="1"/>
</dbReference>
<evidence type="ECO:0000313" key="8">
    <source>
        <dbReference type="EMBL" id="MBD7966442.1"/>
    </source>
</evidence>
<dbReference type="InterPro" id="IPR036388">
    <property type="entry name" value="WH-like_DNA-bd_sf"/>
</dbReference>
<evidence type="ECO:0000256" key="4">
    <source>
        <dbReference type="ARBA" id="ARBA00023125"/>
    </source>
</evidence>
<evidence type="ECO:0000256" key="2">
    <source>
        <dbReference type="ARBA" id="ARBA00023015"/>
    </source>
</evidence>
<dbReference type="SUPFAM" id="SSF88946">
    <property type="entry name" value="Sigma2 domain of RNA polymerase sigma factors"/>
    <property type="match status" value="1"/>
</dbReference>
<keyword evidence="3" id="KW-0731">Sigma factor</keyword>
<keyword evidence="9" id="KW-1185">Reference proteome</keyword>
<dbReference type="InterPro" id="IPR007630">
    <property type="entry name" value="RNA_pol_sigma70_r4"/>
</dbReference>
<dbReference type="InterPro" id="IPR014284">
    <property type="entry name" value="RNA_pol_sigma-70_dom"/>
</dbReference>
<dbReference type="SUPFAM" id="SSF88659">
    <property type="entry name" value="Sigma3 and sigma4 domains of RNA polymerase sigma factors"/>
    <property type="match status" value="1"/>
</dbReference>
<evidence type="ECO:0000256" key="1">
    <source>
        <dbReference type="ARBA" id="ARBA00010641"/>
    </source>
</evidence>
<keyword evidence="4" id="KW-0238">DNA-binding</keyword>
<name>A0ABR8SSG4_9BACL</name>